<keyword evidence="1" id="KW-1133">Transmembrane helix</keyword>
<accession>A0A1U7CPU5</accession>
<gene>
    <name evidence="2" type="ORF">BSF38_02462</name>
</gene>
<dbReference type="PANTHER" id="PTHR36434:SF1">
    <property type="entry name" value="MEMBRANE PROTEASE YUGP-RELATED"/>
    <property type="match status" value="1"/>
</dbReference>
<feature type="transmembrane region" description="Helical" evidence="1">
    <location>
        <begin position="121"/>
        <end position="143"/>
    </location>
</feature>
<feature type="transmembrane region" description="Helical" evidence="1">
    <location>
        <begin position="148"/>
        <end position="165"/>
    </location>
</feature>
<evidence type="ECO:0008006" key="4">
    <source>
        <dbReference type="Google" id="ProtNLM"/>
    </source>
</evidence>
<organism evidence="2 3">
    <name type="scientific">Paludisphaera borealis</name>
    <dbReference type="NCBI Taxonomy" id="1387353"/>
    <lineage>
        <taxon>Bacteria</taxon>
        <taxon>Pseudomonadati</taxon>
        <taxon>Planctomycetota</taxon>
        <taxon>Planctomycetia</taxon>
        <taxon>Isosphaerales</taxon>
        <taxon>Isosphaeraceae</taxon>
        <taxon>Paludisphaera</taxon>
    </lineage>
</organism>
<dbReference type="Proteomes" id="UP000186309">
    <property type="component" value="Chromosome"/>
</dbReference>
<dbReference type="KEGG" id="pbor:BSF38_02462"/>
<keyword evidence="1" id="KW-0472">Membrane</keyword>
<evidence type="ECO:0000256" key="1">
    <source>
        <dbReference type="SAM" id="Phobius"/>
    </source>
</evidence>
<dbReference type="InterPro" id="IPR007395">
    <property type="entry name" value="Zn_peptidase_2"/>
</dbReference>
<reference evidence="3" key="1">
    <citation type="submission" date="2016-12" db="EMBL/GenBank/DDBJ databases">
        <title>Comparative genomics of four Isosphaeraceae planctomycetes: a common pool of plasmids and glycoside hydrolase genes.</title>
        <authorList>
            <person name="Ivanova A."/>
        </authorList>
    </citation>
    <scope>NUCLEOTIDE SEQUENCE [LARGE SCALE GENOMIC DNA]</scope>
    <source>
        <strain evidence="3">PX4</strain>
    </source>
</reference>
<evidence type="ECO:0000313" key="2">
    <source>
        <dbReference type="EMBL" id="APW60965.1"/>
    </source>
</evidence>
<dbReference type="PANTHER" id="PTHR36434">
    <property type="entry name" value="MEMBRANE PROTEASE YUGP-RELATED"/>
    <property type="match status" value="1"/>
</dbReference>
<evidence type="ECO:0000313" key="3">
    <source>
        <dbReference type="Proteomes" id="UP000186309"/>
    </source>
</evidence>
<keyword evidence="3" id="KW-1185">Reference proteome</keyword>
<feature type="transmembrane region" description="Helical" evidence="1">
    <location>
        <begin position="203"/>
        <end position="222"/>
    </location>
</feature>
<dbReference type="Pfam" id="PF04298">
    <property type="entry name" value="Zn_peptidase_2"/>
    <property type="match status" value="1"/>
</dbReference>
<dbReference type="OrthoDB" id="9784298at2"/>
<sequence length="235" mass="24961">MFFGTDPLYLLLVMPALALAAWAQARIVSAYREGSRVQASSGVSGAEAAAAIMRSGGVHNVTIEPIQGQLTDHYDPSKKVLRLSVSNYQDHSLAALGVAAHEAGHAIQDAHHYPLLVVRNLIVPLAALGSNASFLFLTAGLLLQSMKLVWAAIALFSLAVLFQIVNLPVEFDASRRAREQLQADNLITADEDAVVGKVLNAAAMTYVAGTLTGVLQLAYFVIRSGALRRGGDRSA</sequence>
<proteinExistence type="predicted"/>
<keyword evidence="1" id="KW-0812">Transmembrane</keyword>
<protein>
    <recommendedName>
        <fullName evidence="4">Neutral zinc metallopeptidase</fullName>
    </recommendedName>
</protein>
<name>A0A1U7CPU5_9BACT</name>
<dbReference type="STRING" id="1387353.BSF38_02462"/>
<dbReference type="AlphaFoldDB" id="A0A1U7CPU5"/>
<dbReference type="RefSeq" id="WP_076345969.1">
    <property type="nucleotide sequence ID" value="NZ_CP019082.1"/>
</dbReference>
<dbReference type="EMBL" id="CP019082">
    <property type="protein sequence ID" value="APW60965.1"/>
    <property type="molecule type" value="Genomic_DNA"/>
</dbReference>